<accession>A0A644YZY9</accession>
<name>A0A644YZY9_9ZZZZ</name>
<dbReference type="InterPro" id="IPR052926">
    <property type="entry name" value="Metallo-beta-lactamase_dom"/>
</dbReference>
<dbReference type="AlphaFoldDB" id="A0A644YZY9"/>
<dbReference type="GO" id="GO:0016740">
    <property type="term" value="F:transferase activity"/>
    <property type="evidence" value="ECO:0007669"/>
    <property type="project" value="TreeGrafter"/>
</dbReference>
<evidence type="ECO:0000313" key="1">
    <source>
        <dbReference type="EMBL" id="MPM34205.1"/>
    </source>
</evidence>
<organism evidence="1">
    <name type="scientific">bioreactor metagenome</name>
    <dbReference type="NCBI Taxonomy" id="1076179"/>
    <lineage>
        <taxon>unclassified sequences</taxon>
        <taxon>metagenomes</taxon>
        <taxon>ecological metagenomes</taxon>
    </lineage>
</organism>
<sequence length="93" mass="10082">MITGCSHKGIIRITEDCEAITGKKVLEVAGGLHTSGSSATVVSDLAAMLLKSNIKKFAAGHCTGIESYALLKRILGDRIFYNYTGNRFNFQEK</sequence>
<comment type="caution">
    <text evidence="1">The sequence shown here is derived from an EMBL/GenBank/DDBJ whole genome shotgun (WGS) entry which is preliminary data.</text>
</comment>
<dbReference type="EMBL" id="VSSQ01006903">
    <property type="protein sequence ID" value="MPM34205.1"/>
    <property type="molecule type" value="Genomic_DNA"/>
</dbReference>
<dbReference type="Gene3D" id="3.60.15.10">
    <property type="entry name" value="Ribonuclease Z/Hydroxyacylglutathione hydrolase-like"/>
    <property type="match status" value="1"/>
</dbReference>
<proteinExistence type="predicted"/>
<dbReference type="PANTHER" id="PTHR13754:SF13">
    <property type="entry name" value="METALLO-BETA-LACTAMASE SUPERFAMILY PROTEIN (AFU_ORTHOLOGUE AFUA_3G07630)"/>
    <property type="match status" value="1"/>
</dbReference>
<dbReference type="InterPro" id="IPR036866">
    <property type="entry name" value="RibonucZ/Hydroxyglut_hydro"/>
</dbReference>
<gene>
    <name evidence="1" type="ORF">SDC9_80787</name>
</gene>
<protein>
    <submittedName>
        <fullName evidence="1">Uncharacterized protein</fullName>
    </submittedName>
</protein>
<dbReference type="PANTHER" id="PTHR13754">
    <property type="entry name" value="METALLO-BETA-LACTAMASE SUPERFAMILY PROTEIN"/>
    <property type="match status" value="1"/>
</dbReference>
<reference evidence="1" key="1">
    <citation type="submission" date="2019-08" db="EMBL/GenBank/DDBJ databases">
        <authorList>
            <person name="Kucharzyk K."/>
            <person name="Murdoch R.W."/>
            <person name="Higgins S."/>
            <person name="Loffler F."/>
        </authorList>
    </citation>
    <scope>NUCLEOTIDE SEQUENCE</scope>
</reference>